<dbReference type="AlphaFoldDB" id="A0A1P8K5A6"/>
<dbReference type="InterPro" id="IPR011006">
    <property type="entry name" value="CheY-like_superfamily"/>
</dbReference>
<evidence type="ECO:0000313" key="1">
    <source>
        <dbReference type="EMBL" id="APW41204.1"/>
    </source>
</evidence>
<dbReference type="STRING" id="1484693.RS694_00680"/>
<name>A0A1P8K5A6_9BURK</name>
<proteinExistence type="predicted"/>
<dbReference type="RefSeq" id="WP_029706415.1">
    <property type="nucleotide sequence ID" value="NZ_CP019239.1"/>
</dbReference>
<dbReference type="EMBL" id="CP019239">
    <property type="protein sequence ID" value="APW41204.1"/>
    <property type="molecule type" value="Genomic_DNA"/>
</dbReference>
<reference evidence="1 2" key="1">
    <citation type="submission" date="2017-01" db="EMBL/GenBank/DDBJ databases">
        <authorList>
            <person name="Mah S.A."/>
            <person name="Swanson W.J."/>
            <person name="Moy G.W."/>
            <person name="Vacquier V.D."/>
        </authorList>
    </citation>
    <scope>NUCLEOTIDE SEQUENCE [LARGE SCALE GENOMIC DNA]</scope>
    <source>
        <strain evidence="1 2">DSM 22694</strain>
    </source>
</reference>
<accession>A0A1P8K5A6</accession>
<dbReference type="SUPFAM" id="SSF52172">
    <property type="entry name" value="CheY-like"/>
    <property type="match status" value="1"/>
</dbReference>
<organism evidence="1 2">
    <name type="scientific">Rhodoferax saidenbachensis</name>
    <dbReference type="NCBI Taxonomy" id="1484693"/>
    <lineage>
        <taxon>Bacteria</taxon>
        <taxon>Pseudomonadati</taxon>
        <taxon>Pseudomonadota</taxon>
        <taxon>Betaproteobacteria</taxon>
        <taxon>Burkholderiales</taxon>
        <taxon>Comamonadaceae</taxon>
        <taxon>Rhodoferax</taxon>
    </lineage>
</organism>
<sequence length="138" mass="14994">MTAPHSEPQRDILVVEQAAMVGSIIVSTARQLNMPNVRLATSIRGAQQLLEQHAFSGLIASLNDEAPALEMIQNLRDGQYRTAANVPLAVTATACGVDLANSLRGFLVRRVLLKPFKVRDVILTIRLLQDGPQEKQAA</sequence>
<dbReference type="KEGG" id="rsb:RS694_00680"/>
<evidence type="ECO:0008006" key="3">
    <source>
        <dbReference type="Google" id="ProtNLM"/>
    </source>
</evidence>
<dbReference type="Proteomes" id="UP000186110">
    <property type="component" value="Chromosome"/>
</dbReference>
<gene>
    <name evidence="1" type="ORF">RS694_00680</name>
</gene>
<evidence type="ECO:0000313" key="2">
    <source>
        <dbReference type="Proteomes" id="UP000186110"/>
    </source>
</evidence>
<keyword evidence="2" id="KW-1185">Reference proteome</keyword>
<protein>
    <recommendedName>
        <fullName evidence="3">Response regulatory domain-containing protein</fullName>
    </recommendedName>
</protein>